<keyword evidence="1" id="KW-0812">Transmembrane</keyword>
<dbReference type="EMBL" id="PGTB01000009">
    <property type="protein sequence ID" value="PJE37755.1"/>
    <property type="molecule type" value="Genomic_DNA"/>
</dbReference>
<dbReference type="RefSeq" id="WP_100161476.1">
    <property type="nucleotide sequence ID" value="NZ_PGTB01000009.1"/>
</dbReference>
<keyword evidence="3" id="KW-1185">Reference proteome</keyword>
<evidence type="ECO:0000256" key="1">
    <source>
        <dbReference type="SAM" id="Phobius"/>
    </source>
</evidence>
<dbReference type="Proteomes" id="UP000231553">
    <property type="component" value="Unassembled WGS sequence"/>
</dbReference>
<name>A0A2M8J4Q7_9RHOB</name>
<keyword evidence="1" id="KW-1133">Transmembrane helix</keyword>
<sequence>MIVGLILAATLLGLIAGVLTLLGGFSVWIALAVYAGTGMLTVLLLCLLPPIARRLFGNRHAVPLQTPKSDRVRLNWFGRMMANLRLWIQHALGKDMRASDRPDGNG</sequence>
<dbReference type="AlphaFoldDB" id="A0A2M8J4Q7"/>
<organism evidence="2 3">
    <name type="scientific">Pseudooceanicola lipolyticus</name>
    <dbReference type="NCBI Taxonomy" id="2029104"/>
    <lineage>
        <taxon>Bacteria</taxon>
        <taxon>Pseudomonadati</taxon>
        <taxon>Pseudomonadota</taxon>
        <taxon>Alphaproteobacteria</taxon>
        <taxon>Rhodobacterales</taxon>
        <taxon>Paracoccaceae</taxon>
        <taxon>Pseudooceanicola</taxon>
    </lineage>
</organism>
<comment type="caution">
    <text evidence="2">The sequence shown here is derived from an EMBL/GenBank/DDBJ whole genome shotgun (WGS) entry which is preliminary data.</text>
</comment>
<accession>A0A2M8J4Q7</accession>
<evidence type="ECO:0000313" key="3">
    <source>
        <dbReference type="Proteomes" id="UP000231553"/>
    </source>
</evidence>
<proteinExistence type="predicted"/>
<feature type="transmembrane region" description="Helical" evidence="1">
    <location>
        <begin position="27"/>
        <end position="48"/>
    </location>
</feature>
<gene>
    <name evidence="2" type="ORF">CVM52_05120</name>
</gene>
<evidence type="ECO:0000313" key="2">
    <source>
        <dbReference type="EMBL" id="PJE37755.1"/>
    </source>
</evidence>
<keyword evidence="1" id="KW-0472">Membrane</keyword>
<protein>
    <submittedName>
        <fullName evidence="2">Uncharacterized protein</fullName>
    </submittedName>
</protein>
<reference evidence="2 3" key="1">
    <citation type="journal article" date="2018" name="Int. J. Syst. Evol. Microbiol.">
        <title>Pseudooceanicola lipolyticus sp. nov., a marine alphaproteobacterium, reclassification of Oceanicola flagellatus as Pseudooceanicola flagellatus comb. nov. and emended description of the genus Pseudooceanicola.</title>
        <authorList>
            <person name="Huang M.-M."/>
            <person name="Guo L.-L."/>
            <person name="Wu Y.-H."/>
            <person name="Lai Q.-L."/>
            <person name="Shao Z.-Z."/>
            <person name="Wang C.-S."/>
            <person name="Wu M."/>
            <person name="Xu X.-W."/>
        </authorList>
    </citation>
    <scope>NUCLEOTIDE SEQUENCE [LARGE SCALE GENOMIC DNA]</scope>
    <source>
        <strain evidence="2 3">157</strain>
    </source>
</reference>